<feature type="compositionally biased region" description="Pro residues" evidence="1">
    <location>
        <begin position="40"/>
        <end position="49"/>
    </location>
</feature>
<feature type="compositionally biased region" description="Low complexity" evidence="1">
    <location>
        <begin position="50"/>
        <end position="60"/>
    </location>
</feature>
<organism evidence="3 4">
    <name type="scientific">Niveomyces insectorum RCEF 264</name>
    <dbReference type="NCBI Taxonomy" id="1081102"/>
    <lineage>
        <taxon>Eukaryota</taxon>
        <taxon>Fungi</taxon>
        <taxon>Dikarya</taxon>
        <taxon>Ascomycota</taxon>
        <taxon>Pezizomycotina</taxon>
        <taxon>Sordariomycetes</taxon>
        <taxon>Hypocreomycetidae</taxon>
        <taxon>Hypocreales</taxon>
        <taxon>Cordycipitaceae</taxon>
        <taxon>Niveomyces</taxon>
    </lineage>
</organism>
<dbReference type="CDD" id="cd11524">
    <property type="entry name" value="SYLF"/>
    <property type="match status" value="1"/>
</dbReference>
<dbReference type="AlphaFoldDB" id="A0A167XZS0"/>
<evidence type="ECO:0000256" key="1">
    <source>
        <dbReference type="SAM" id="MobiDB-lite"/>
    </source>
</evidence>
<dbReference type="InterPro" id="IPR051702">
    <property type="entry name" value="SH3_domain_YSC84-like"/>
</dbReference>
<dbReference type="Proteomes" id="UP000076874">
    <property type="component" value="Unassembled WGS sequence"/>
</dbReference>
<dbReference type="STRING" id="1081102.A0A167XZS0"/>
<dbReference type="EMBL" id="AZHD01000003">
    <property type="protein sequence ID" value="OAA65634.1"/>
    <property type="molecule type" value="Genomic_DNA"/>
</dbReference>
<sequence length="410" mass="42798">MAAHSAWPGQHPQPDYYTETAYLGTAPALPPRPSQQHEAPPFPPPPYSQQPPSSRSTGTPGPQPAVTTTDKPTMRERLYQWSVKAGAPVNRLTNKLGAEAFWPSSLDLESDKAARILTSFCYDGFYSSNAVGSSPPSTPGPRGRPAKSLVKIPPRVIQSAAGLAIFTTFRSGLHVSGAGGSGVVVARLPDGRWSPPAGFLVHTLGAGLLVGLDIYDCVCVLRTPAAVRAFTRARVSLGAEVGLVAGPVGAGGAVEAALSKKDKSSPVWCYTKSRGFYAGVQADGTVIVARPDANAAFYGQRGITVEQILSGAVPIPPRTPVPAAVTGTAAEAVGDTTAPWPVATRQLMEALRAAEGRPGTDSAVLQEVRSGPTPGDQGMAEVVREMQKPDEVQGGKEDAETGKSGKRVHW</sequence>
<feature type="region of interest" description="Disordered" evidence="1">
    <location>
        <begin position="353"/>
        <end position="410"/>
    </location>
</feature>
<dbReference type="PANTHER" id="PTHR15629:SF8">
    <property type="entry name" value="DUF500 DOMAIN PROTEIN (AFU_ORTHOLOGUE AFUA_5G07310)"/>
    <property type="match status" value="1"/>
</dbReference>
<dbReference type="PANTHER" id="PTHR15629">
    <property type="entry name" value="SH3YL1 PROTEIN"/>
    <property type="match status" value="1"/>
</dbReference>
<name>A0A167XZS0_9HYPO</name>
<gene>
    <name evidence="3" type="ORF">SPI_02421</name>
</gene>
<feature type="region of interest" description="Disordered" evidence="1">
    <location>
        <begin position="1"/>
        <end position="74"/>
    </location>
</feature>
<keyword evidence="4" id="KW-1185">Reference proteome</keyword>
<protein>
    <submittedName>
        <fullName evidence="3">DUF500 domain containing protein</fullName>
    </submittedName>
</protein>
<evidence type="ECO:0000313" key="3">
    <source>
        <dbReference type="EMBL" id="OAA65634.1"/>
    </source>
</evidence>
<feature type="compositionally biased region" description="Basic and acidic residues" evidence="1">
    <location>
        <begin position="382"/>
        <end position="403"/>
    </location>
</feature>
<feature type="domain" description="Ysc84 actin-binding" evidence="2">
    <location>
        <begin position="202"/>
        <end position="318"/>
    </location>
</feature>
<dbReference type="InterPro" id="IPR007461">
    <property type="entry name" value="Ysc84_actin-binding"/>
</dbReference>
<dbReference type="GO" id="GO:0035091">
    <property type="term" value="F:phosphatidylinositol binding"/>
    <property type="evidence" value="ECO:0007669"/>
    <property type="project" value="TreeGrafter"/>
</dbReference>
<evidence type="ECO:0000313" key="4">
    <source>
        <dbReference type="Proteomes" id="UP000076874"/>
    </source>
</evidence>
<dbReference type="Pfam" id="PF04366">
    <property type="entry name" value="Ysc84"/>
    <property type="match status" value="1"/>
</dbReference>
<accession>A0A167XZS0</accession>
<proteinExistence type="predicted"/>
<comment type="caution">
    <text evidence="3">The sequence shown here is derived from an EMBL/GenBank/DDBJ whole genome shotgun (WGS) entry which is preliminary data.</text>
</comment>
<evidence type="ECO:0000259" key="2">
    <source>
        <dbReference type="Pfam" id="PF04366"/>
    </source>
</evidence>
<dbReference type="OrthoDB" id="4868233at2759"/>
<reference evidence="3 4" key="1">
    <citation type="journal article" date="2016" name="Genome Biol. Evol.">
        <title>Divergent and convergent evolution of fungal pathogenicity.</title>
        <authorList>
            <person name="Shang Y."/>
            <person name="Xiao G."/>
            <person name="Zheng P."/>
            <person name="Cen K."/>
            <person name="Zhan S."/>
            <person name="Wang C."/>
        </authorList>
    </citation>
    <scope>NUCLEOTIDE SEQUENCE [LARGE SCALE GENOMIC DNA]</scope>
    <source>
        <strain evidence="3 4">RCEF 264</strain>
    </source>
</reference>